<protein>
    <recommendedName>
        <fullName evidence="3">Transposase</fullName>
    </recommendedName>
</protein>
<gene>
    <name evidence="1" type="ORF">NG665_06455</name>
</gene>
<proteinExistence type="predicted"/>
<evidence type="ECO:0000313" key="1">
    <source>
        <dbReference type="EMBL" id="USR79028.1"/>
    </source>
</evidence>
<name>A0ABY5AIK7_9ACTO</name>
<reference evidence="1" key="1">
    <citation type="submission" date="2022-06" db="EMBL/GenBank/DDBJ databases">
        <title>Complete Genome Sequence of Arcanobacterium pinnipediorum strain DSM 28752 isolated from a harbour seal.</title>
        <authorList>
            <person name="Borowiak M."/>
            <person name="Kreitlow A."/>
            <person name="Alssahen M."/>
            <person name="Malorny B."/>
            <person name="Laemmler C."/>
            <person name="Prenger-Berninghoff E."/>
            <person name="Siebert U."/>
            <person name="Ploetz M."/>
            <person name="Abdulmawjood A."/>
        </authorList>
    </citation>
    <scope>NUCLEOTIDE SEQUENCE</scope>
    <source>
        <strain evidence="1">DSM 28752</strain>
    </source>
</reference>
<evidence type="ECO:0008006" key="3">
    <source>
        <dbReference type="Google" id="ProtNLM"/>
    </source>
</evidence>
<accession>A0ABY5AIK7</accession>
<evidence type="ECO:0000313" key="2">
    <source>
        <dbReference type="Proteomes" id="UP001056109"/>
    </source>
</evidence>
<dbReference type="Proteomes" id="UP001056109">
    <property type="component" value="Chromosome"/>
</dbReference>
<dbReference type="RefSeq" id="WP_252672897.1">
    <property type="nucleotide sequence ID" value="NZ_CP099547.1"/>
</dbReference>
<dbReference type="PANTHER" id="PTHR47515:SF2">
    <property type="entry name" value="INTEGRASE CORE DOMAIN PROTEIN"/>
    <property type="match status" value="1"/>
</dbReference>
<dbReference type="PANTHER" id="PTHR47515">
    <property type="entry name" value="LOW CALCIUM RESPONSE LOCUS PROTEIN T"/>
    <property type="match status" value="1"/>
</dbReference>
<dbReference type="EMBL" id="CP099547">
    <property type="protein sequence ID" value="USR79028.1"/>
    <property type="molecule type" value="Genomic_DNA"/>
</dbReference>
<sequence>MGLSRSAYQRARAGDLKPDKYASLRQWMHQFAKDYCRWGHRRAWVTALAQGYGVCRETFRRIWRGEGLRVLLGKKRKRLTGKDHRKVAPGQYSKDVWSLDFQFDSTWHGKMIKICNIIDEYTREHVAFAIDDRLDAA</sequence>
<keyword evidence="2" id="KW-1185">Reference proteome</keyword>
<organism evidence="1 2">
    <name type="scientific">Arcanobacterium pinnipediorum</name>
    <dbReference type="NCBI Taxonomy" id="1503041"/>
    <lineage>
        <taxon>Bacteria</taxon>
        <taxon>Bacillati</taxon>
        <taxon>Actinomycetota</taxon>
        <taxon>Actinomycetes</taxon>
        <taxon>Actinomycetales</taxon>
        <taxon>Actinomycetaceae</taxon>
        <taxon>Arcanobacterium</taxon>
    </lineage>
</organism>